<comment type="caution">
    <text evidence="1">The sequence shown here is derived from an EMBL/GenBank/DDBJ whole genome shotgun (WGS) entry which is preliminary data.</text>
</comment>
<dbReference type="RefSeq" id="WP_397614325.1">
    <property type="nucleotide sequence ID" value="NZ_JBIRRB010000011.1"/>
</dbReference>
<dbReference type="EMBL" id="JBIRRB010000011">
    <property type="protein sequence ID" value="MFI0914333.1"/>
    <property type="molecule type" value="Genomic_DNA"/>
</dbReference>
<organism evidence="1 2">
    <name type="scientific">Streptomyces abikoensis</name>
    <dbReference type="NCBI Taxonomy" id="97398"/>
    <lineage>
        <taxon>Bacteria</taxon>
        <taxon>Bacillati</taxon>
        <taxon>Actinomycetota</taxon>
        <taxon>Actinomycetes</taxon>
        <taxon>Kitasatosporales</taxon>
        <taxon>Streptomycetaceae</taxon>
        <taxon>Streptomyces</taxon>
    </lineage>
</organism>
<reference evidence="1 2" key="1">
    <citation type="submission" date="2024-10" db="EMBL/GenBank/DDBJ databases">
        <title>The Natural Products Discovery Center: Release of the First 8490 Sequenced Strains for Exploring Actinobacteria Biosynthetic Diversity.</title>
        <authorList>
            <person name="Kalkreuter E."/>
            <person name="Kautsar S.A."/>
            <person name="Yang D."/>
            <person name="Bader C.D."/>
            <person name="Teijaro C.N."/>
            <person name="Fluegel L."/>
            <person name="Davis C.M."/>
            <person name="Simpson J.R."/>
            <person name="Lauterbach L."/>
            <person name="Steele A.D."/>
            <person name="Gui C."/>
            <person name="Meng S."/>
            <person name="Li G."/>
            <person name="Viehrig K."/>
            <person name="Ye F."/>
            <person name="Su P."/>
            <person name="Kiefer A.F."/>
            <person name="Nichols A."/>
            <person name="Cepeda A.J."/>
            <person name="Yan W."/>
            <person name="Fan B."/>
            <person name="Jiang Y."/>
            <person name="Adhikari A."/>
            <person name="Zheng C.-J."/>
            <person name="Schuster L."/>
            <person name="Cowan T.M."/>
            <person name="Smanski M.J."/>
            <person name="Chevrette M.G."/>
            <person name="De Carvalho L.P.S."/>
            <person name="Shen B."/>
        </authorList>
    </citation>
    <scope>NUCLEOTIDE SEQUENCE [LARGE SCALE GENOMIC DNA]</scope>
    <source>
        <strain evidence="1 2">NPDC020979</strain>
    </source>
</reference>
<gene>
    <name evidence="1" type="ORF">ACH4TF_28335</name>
</gene>
<sequence>MSRTIRESLAVWPEGVIARHLTKAAEITGDPTITVDVTETGDKVRAACRGCGADHLNSIAYSRMTVEPWAQDHAESCRALPRPEGS</sequence>
<accession>A0ABW7TES9</accession>
<evidence type="ECO:0000313" key="2">
    <source>
        <dbReference type="Proteomes" id="UP001611162"/>
    </source>
</evidence>
<keyword evidence="2" id="KW-1185">Reference proteome</keyword>
<dbReference type="Proteomes" id="UP001611162">
    <property type="component" value="Unassembled WGS sequence"/>
</dbReference>
<proteinExistence type="predicted"/>
<protein>
    <submittedName>
        <fullName evidence="1">Uncharacterized protein</fullName>
    </submittedName>
</protein>
<evidence type="ECO:0000313" key="1">
    <source>
        <dbReference type="EMBL" id="MFI0914333.1"/>
    </source>
</evidence>
<name>A0ABW7TES9_9ACTN</name>